<dbReference type="EMBL" id="CP007202">
    <property type="protein sequence ID" value="AJR03435.1"/>
    <property type="molecule type" value="Genomic_DNA"/>
</dbReference>
<proteinExistence type="predicted"/>
<evidence type="ECO:0000313" key="1">
    <source>
        <dbReference type="EMBL" id="AJR03435.1"/>
    </source>
</evidence>
<dbReference type="PATRIC" id="fig|1454006.5.peg.1404"/>
<dbReference type="STRING" id="1454006.AW14_07145"/>
<name>A0A0C5WKU2_9FLAO</name>
<dbReference type="Gene3D" id="3.40.50.1110">
    <property type="entry name" value="SGNH hydrolase"/>
    <property type="match status" value="1"/>
</dbReference>
<reference evidence="1 2" key="1">
    <citation type="submission" date="2014-02" db="EMBL/GenBank/DDBJ databases">
        <authorList>
            <person name="Young C.-C."/>
            <person name="Hameed A."/>
            <person name="Huang H.-C."/>
            <person name="Shahina M."/>
        </authorList>
    </citation>
    <scope>NUCLEOTIDE SEQUENCE [LARGE SCALE GENOMIC DNA]</scope>
    <source>
        <strain evidence="1 2">CC-SAMT-1</strain>
    </source>
</reference>
<keyword evidence="2" id="KW-1185">Reference proteome</keyword>
<dbReference type="KEGG" id="sze:AW14_07145"/>
<evidence type="ECO:0000313" key="2">
    <source>
        <dbReference type="Proteomes" id="UP000032229"/>
    </source>
</evidence>
<dbReference type="InterPro" id="IPR036514">
    <property type="entry name" value="SGNH_hydro_sf"/>
</dbReference>
<dbReference type="AlphaFoldDB" id="A0A0C5WKU2"/>
<dbReference type="Proteomes" id="UP000032229">
    <property type="component" value="Chromosome"/>
</dbReference>
<sequence>MNYQPKKIAFFIIISLLLLFLVTKLSKANELTNGKIQDGFVIGSTVVKFPTTETFLMNETALKEEKIKTVDSILNNIEVVVENQEETTEIKEDLVKPEKQPFIPTLPDFNKIDTSKIRRINYPEDKAAFLNQLKTNLQSGSCRIIHYGDSQIEGDRMSAYIRNRLQNLYNGKGPGFIPIVQAYEHISAVVTPSENWTRHAYFNPRETKFTHKKYGVYNSFSRFTPLYTREKDSLIFDSLPSVQATIKISPSKKSFSNLRSFTNIGLHYGNATAPTTINVYNGETLVKSGNLITDGNYHNFKIILPTTPESLRIELESIISPDFYGVTLDGSEGVSLDNVAMRGSSGTVFSGTSDSNFSQMLNELNPKIVIMQYGGNTVPYLKDSTSVDNYSRYLQNHINWIKRKTSKTNFIFIGPSDMTTTENGQLRTYKLLPYLNKKLLEMCTSNNVAYWSMYDAMGGENSMQHWVDQKLAGTDYTHFTMSGNKLISELFFMSLYLDLTKK</sequence>
<accession>A0A0C5WKU2</accession>
<dbReference type="OrthoDB" id="9810515at2"/>
<organism evidence="1 2">
    <name type="scientific">Siansivirga zeaxanthinifaciens CC-SAMT-1</name>
    <dbReference type="NCBI Taxonomy" id="1454006"/>
    <lineage>
        <taxon>Bacteria</taxon>
        <taxon>Pseudomonadati</taxon>
        <taxon>Bacteroidota</taxon>
        <taxon>Flavobacteriia</taxon>
        <taxon>Flavobacteriales</taxon>
        <taxon>Flavobacteriaceae</taxon>
        <taxon>Siansivirga</taxon>
    </lineage>
</organism>
<protein>
    <submittedName>
        <fullName evidence="1">Lipase</fullName>
    </submittedName>
</protein>
<gene>
    <name evidence="1" type="ORF">AW14_07145</name>
</gene>
<dbReference type="GO" id="GO:0016788">
    <property type="term" value="F:hydrolase activity, acting on ester bonds"/>
    <property type="evidence" value="ECO:0007669"/>
    <property type="project" value="UniProtKB-ARBA"/>
</dbReference>
<dbReference type="Gene3D" id="2.60.120.1360">
    <property type="match status" value="1"/>
</dbReference>
<dbReference type="SUPFAM" id="SSF52266">
    <property type="entry name" value="SGNH hydrolase"/>
    <property type="match status" value="1"/>
</dbReference>
<dbReference type="HOGENOM" id="CLU_026488_1_0_10"/>
<dbReference type="RefSeq" id="WP_044638153.1">
    <property type="nucleotide sequence ID" value="NZ_CP007202.1"/>
</dbReference>